<dbReference type="InterPro" id="IPR036236">
    <property type="entry name" value="Znf_C2H2_sf"/>
</dbReference>
<dbReference type="GO" id="GO:0008270">
    <property type="term" value="F:zinc ion binding"/>
    <property type="evidence" value="ECO:0007669"/>
    <property type="project" value="UniProtKB-KW"/>
</dbReference>
<feature type="compositionally biased region" description="Basic and acidic residues" evidence="5">
    <location>
        <begin position="432"/>
        <end position="444"/>
    </location>
</feature>
<dbReference type="AlphaFoldDB" id="A0A3N4KX99"/>
<dbReference type="Gene3D" id="3.30.160.60">
    <property type="entry name" value="Classic Zinc Finger"/>
    <property type="match status" value="3"/>
</dbReference>
<feature type="compositionally biased region" description="Polar residues" evidence="5">
    <location>
        <begin position="494"/>
        <end position="503"/>
    </location>
</feature>
<reference evidence="7 8" key="1">
    <citation type="journal article" date="2018" name="Nat. Ecol. Evol.">
        <title>Pezizomycetes genomes reveal the molecular basis of ectomycorrhizal truffle lifestyle.</title>
        <authorList>
            <person name="Murat C."/>
            <person name="Payen T."/>
            <person name="Noel B."/>
            <person name="Kuo A."/>
            <person name="Morin E."/>
            <person name="Chen J."/>
            <person name="Kohler A."/>
            <person name="Krizsan K."/>
            <person name="Balestrini R."/>
            <person name="Da Silva C."/>
            <person name="Montanini B."/>
            <person name="Hainaut M."/>
            <person name="Levati E."/>
            <person name="Barry K.W."/>
            <person name="Belfiori B."/>
            <person name="Cichocki N."/>
            <person name="Clum A."/>
            <person name="Dockter R.B."/>
            <person name="Fauchery L."/>
            <person name="Guy J."/>
            <person name="Iotti M."/>
            <person name="Le Tacon F."/>
            <person name="Lindquist E.A."/>
            <person name="Lipzen A."/>
            <person name="Malagnac F."/>
            <person name="Mello A."/>
            <person name="Molinier V."/>
            <person name="Miyauchi S."/>
            <person name="Poulain J."/>
            <person name="Riccioni C."/>
            <person name="Rubini A."/>
            <person name="Sitrit Y."/>
            <person name="Splivallo R."/>
            <person name="Traeger S."/>
            <person name="Wang M."/>
            <person name="Zifcakova L."/>
            <person name="Wipf D."/>
            <person name="Zambonelli A."/>
            <person name="Paolocci F."/>
            <person name="Nowrousian M."/>
            <person name="Ottonello S."/>
            <person name="Baldrian P."/>
            <person name="Spatafora J.W."/>
            <person name="Henrissat B."/>
            <person name="Nagy L.G."/>
            <person name="Aury J.M."/>
            <person name="Wincker P."/>
            <person name="Grigoriev I.V."/>
            <person name="Bonfante P."/>
            <person name="Martin F.M."/>
        </authorList>
    </citation>
    <scope>NUCLEOTIDE SEQUENCE [LARGE SCALE GENOMIC DNA]</scope>
    <source>
        <strain evidence="7 8">CCBAS932</strain>
    </source>
</reference>
<name>A0A3N4KX99_9PEZI</name>
<feature type="region of interest" description="Disordered" evidence="5">
    <location>
        <begin position="277"/>
        <end position="307"/>
    </location>
</feature>
<dbReference type="PANTHER" id="PTHR23235:SF120">
    <property type="entry name" value="KRUPPEL-LIKE FACTOR 15"/>
    <property type="match status" value="1"/>
</dbReference>
<feature type="region of interest" description="Disordered" evidence="5">
    <location>
        <begin position="425"/>
        <end position="514"/>
    </location>
</feature>
<dbReference type="Proteomes" id="UP000277580">
    <property type="component" value="Unassembled WGS sequence"/>
</dbReference>
<dbReference type="GO" id="GO:0000981">
    <property type="term" value="F:DNA-binding transcription factor activity, RNA polymerase II-specific"/>
    <property type="evidence" value="ECO:0007669"/>
    <property type="project" value="TreeGrafter"/>
</dbReference>
<feature type="domain" description="C2H2-type" evidence="6">
    <location>
        <begin position="329"/>
        <end position="358"/>
    </location>
</feature>
<evidence type="ECO:0000259" key="6">
    <source>
        <dbReference type="PROSITE" id="PS50157"/>
    </source>
</evidence>
<dbReference type="SMART" id="SM00355">
    <property type="entry name" value="ZnF_C2H2"/>
    <property type="match status" value="2"/>
</dbReference>
<evidence type="ECO:0000256" key="5">
    <source>
        <dbReference type="SAM" id="MobiDB-lite"/>
    </source>
</evidence>
<evidence type="ECO:0000256" key="3">
    <source>
        <dbReference type="ARBA" id="ARBA00022833"/>
    </source>
</evidence>
<evidence type="ECO:0000256" key="1">
    <source>
        <dbReference type="ARBA" id="ARBA00022723"/>
    </source>
</evidence>
<organism evidence="7 8">
    <name type="scientific">Morchella conica CCBAS932</name>
    <dbReference type="NCBI Taxonomy" id="1392247"/>
    <lineage>
        <taxon>Eukaryota</taxon>
        <taxon>Fungi</taxon>
        <taxon>Dikarya</taxon>
        <taxon>Ascomycota</taxon>
        <taxon>Pezizomycotina</taxon>
        <taxon>Pezizomycetes</taxon>
        <taxon>Pezizales</taxon>
        <taxon>Morchellaceae</taxon>
        <taxon>Morchella</taxon>
    </lineage>
</organism>
<sequence length="611" mass="67268">MHTPQGNRAIDGKQAAKQHKQRQQTNRLAPYPSPSKRQGGGYQHRRHNSVADALTLGSATAQSPINSNASISAVRTMNGLGIKVNGDEQNHNHPTTADGGIDMEYWGIMNDQRPRTPTCQGILTFNPVTPQSPFTCYQQNNASIPHDIDQFLSGIDSPAMSRRVSVVSNHSPLRANFQFENSQVHDLPTPPHTARLGHNTFDMAPLPHIKFASMSAISNMGSEADFEAAPPYSPLSPAFDSIPSSPPVRFEKPFRSPLSIVVQKGPAPAKRFQQVDLPALAPAPRTTLDTPPPAPVRESSSTPSEKATEITIDLINSYISGPEATDGKWLCLYPDCEKRFGRKENIKSHVQTHLGDRQFLCETCKKCFVRHHDLKRHSKIHTGVKPYPCDCGNAFARHDALTRHRQRGMCSGAFEGVIRKVVKRGRPRKKPLKEEEDRTVKPEENTEGSEEEAYFASDASNPPSPRDIPDFSSPAGHSPGPQTPQYVIEGTPSLRESSPSASHDFSIPPSPHGGYDFEDFTSSSGRGSLAFNALDGSYDIPAHSMENSSMARKPQNSYTDELLAQPEYSMFTHEGVLDLTALERDPDILGFQDYIKPELLNNSQDTFFGSC</sequence>
<evidence type="ECO:0000313" key="8">
    <source>
        <dbReference type="Proteomes" id="UP000277580"/>
    </source>
</evidence>
<dbReference type="GO" id="GO:0000978">
    <property type="term" value="F:RNA polymerase II cis-regulatory region sequence-specific DNA binding"/>
    <property type="evidence" value="ECO:0007669"/>
    <property type="project" value="TreeGrafter"/>
</dbReference>
<dbReference type="OrthoDB" id="8117402at2759"/>
<feature type="domain" description="C2H2-type" evidence="6">
    <location>
        <begin position="359"/>
        <end position="386"/>
    </location>
</feature>
<accession>A0A3N4KX99</accession>
<dbReference type="STRING" id="1392247.A0A3N4KX99"/>
<dbReference type="InParanoid" id="A0A3N4KX99"/>
<dbReference type="PROSITE" id="PS50157">
    <property type="entry name" value="ZINC_FINGER_C2H2_2"/>
    <property type="match status" value="2"/>
</dbReference>
<evidence type="ECO:0000256" key="2">
    <source>
        <dbReference type="ARBA" id="ARBA00022771"/>
    </source>
</evidence>
<dbReference type="FunFam" id="3.30.160.60:FF:000504">
    <property type="entry name" value="C2H2 transcription factor swi5"/>
    <property type="match status" value="1"/>
</dbReference>
<protein>
    <recommendedName>
        <fullName evidence="6">C2H2-type domain-containing protein</fullName>
    </recommendedName>
</protein>
<dbReference type="FunCoup" id="A0A3N4KX99">
    <property type="interactions" value="680"/>
</dbReference>
<feature type="region of interest" description="Disordered" evidence="5">
    <location>
        <begin position="1"/>
        <end position="46"/>
    </location>
</feature>
<gene>
    <name evidence="7" type="ORF">P167DRAFT_543119</name>
</gene>
<dbReference type="InterPro" id="IPR013087">
    <property type="entry name" value="Znf_C2H2_type"/>
</dbReference>
<dbReference type="PANTHER" id="PTHR23235">
    <property type="entry name" value="KRUEPPEL-LIKE TRANSCRIPTION FACTOR"/>
    <property type="match status" value="1"/>
</dbReference>
<dbReference type="EMBL" id="ML119114">
    <property type="protein sequence ID" value="RPB15174.1"/>
    <property type="molecule type" value="Genomic_DNA"/>
</dbReference>
<proteinExistence type="predicted"/>
<keyword evidence="3" id="KW-0862">Zinc</keyword>
<keyword evidence="2 4" id="KW-0863">Zinc-finger</keyword>
<keyword evidence="1" id="KW-0479">Metal-binding</keyword>
<dbReference type="PROSITE" id="PS00028">
    <property type="entry name" value="ZINC_FINGER_C2H2_1"/>
    <property type="match status" value="2"/>
</dbReference>
<dbReference type="SUPFAM" id="SSF57667">
    <property type="entry name" value="beta-beta-alpha zinc fingers"/>
    <property type="match status" value="2"/>
</dbReference>
<evidence type="ECO:0000313" key="7">
    <source>
        <dbReference type="EMBL" id="RPB15174.1"/>
    </source>
</evidence>
<evidence type="ECO:0000256" key="4">
    <source>
        <dbReference type="PROSITE-ProRule" id="PRU00042"/>
    </source>
</evidence>
<keyword evidence="8" id="KW-1185">Reference proteome</keyword>